<name>A0A1Y6D9L1_9GAMM</name>
<evidence type="ECO:0000313" key="3">
    <source>
        <dbReference type="Proteomes" id="UP000192923"/>
    </source>
</evidence>
<dbReference type="STRING" id="1760988.SAMN02949497_4490"/>
<proteinExistence type="predicted"/>
<sequence>MAKAAPKPKIWIVNGPGGEVELINAPTRYAVERYILSERTIAEANGDDIADAFAKSIPVKTALVKPEDDETGTDNPNPGDP</sequence>
<dbReference type="Proteomes" id="UP000192923">
    <property type="component" value="Unassembled WGS sequence"/>
</dbReference>
<dbReference type="RefSeq" id="WP_085215893.1">
    <property type="nucleotide sequence ID" value="NZ_FXAM01000001.1"/>
</dbReference>
<organism evidence="2 3">
    <name type="scientific">Methylomagnum ishizawai</name>
    <dbReference type="NCBI Taxonomy" id="1760988"/>
    <lineage>
        <taxon>Bacteria</taxon>
        <taxon>Pseudomonadati</taxon>
        <taxon>Pseudomonadota</taxon>
        <taxon>Gammaproteobacteria</taxon>
        <taxon>Methylococcales</taxon>
        <taxon>Methylococcaceae</taxon>
        <taxon>Methylomagnum</taxon>
    </lineage>
</organism>
<gene>
    <name evidence="2" type="ORF">SAMN02949497_4490</name>
</gene>
<keyword evidence="3" id="KW-1185">Reference proteome</keyword>
<accession>A0A1Y6D9L1</accession>
<evidence type="ECO:0000313" key="2">
    <source>
        <dbReference type="EMBL" id="SMF97072.1"/>
    </source>
</evidence>
<evidence type="ECO:0000256" key="1">
    <source>
        <dbReference type="SAM" id="MobiDB-lite"/>
    </source>
</evidence>
<dbReference type="AlphaFoldDB" id="A0A1Y6D9L1"/>
<feature type="region of interest" description="Disordered" evidence="1">
    <location>
        <begin position="61"/>
        <end position="81"/>
    </location>
</feature>
<reference evidence="2 3" key="1">
    <citation type="submission" date="2016-12" db="EMBL/GenBank/DDBJ databases">
        <authorList>
            <person name="Song W.-J."/>
            <person name="Kurnit D.M."/>
        </authorList>
    </citation>
    <scope>NUCLEOTIDE SEQUENCE [LARGE SCALE GENOMIC DNA]</scope>
    <source>
        <strain evidence="2 3">175</strain>
    </source>
</reference>
<dbReference type="EMBL" id="FXAM01000001">
    <property type="protein sequence ID" value="SMF97072.1"/>
    <property type="molecule type" value="Genomic_DNA"/>
</dbReference>
<protein>
    <submittedName>
        <fullName evidence="2">Uncharacterized protein</fullName>
    </submittedName>
</protein>